<dbReference type="InterPro" id="IPR003594">
    <property type="entry name" value="HATPase_dom"/>
</dbReference>
<evidence type="ECO:0000256" key="7">
    <source>
        <dbReference type="ARBA" id="ARBA00022777"/>
    </source>
</evidence>
<dbReference type="PRINTS" id="PR00344">
    <property type="entry name" value="BCTRLSENSOR"/>
</dbReference>
<accession>K8PKD2</accession>
<evidence type="ECO:0000256" key="9">
    <source>
        <dbReference type="ARBA" id="ARBA00023012"/>
    </source>
</evidence>
<dbReference type="PATRIC" id="fig|883078.3.peg.1162"/>
<dbReference type="PROSITE" id="PS50885">
    <property type="entry name" value="HAMP"/>
    <property type="match status" value="1"/>
</dbReference>
<comment type="caution">
    <text evidence="14">The sequence shown here is derived from an EMBL/GenBank/DDBJ whole genome shotgun (WGS) entry which is preliminary data.</text>
</comment>
<evidence type="ECO:0000313" key="15">
    <source>
        <dbReference type="Proteomes" id="UP000001096"/>
    </source>
</evidence>
<keyword evidence="10 11" id="KW-0472">Membrane</keyword>
<keyword evidence="6 11" id="KW-0812">Transmembrane</keyword>
<evidence type="ECO:0000256" key="3">
    <source>
        <dbReference type="ARBA" id="ARBA00012438"/>
    </source>
</evidence>
<dbReference type="RefSeq" id="WP_006019849.1">
    <property type="nucleotide sequence ID" value="NZ_KB375282.1"/>
</dbReference>
<dbReference type="SMART" id="SM00387">
    <property type="entry name" value="HATPase_c"/>
    <property type="match status" value="1"/>
</dbReference>
<keyword evidence="5" id="KW-0808">Transferase</keyword>
<dbReference type="EC" id="2.7.13.3" evidence="3"/>
<feature type="transmembrane region" description="Helical" evidence="11">
    <location>
        <begin position="176"/>
        <end position="196"/>
    </location>
</feature>
<keyword evidence="7" id="KW-0418">Kinase</keyword>
<dbReference type="GO" id="GO:0000155">
    <property type="term" value="F:phosphorelay sensor kinase activity"/>
    <property type="evidence" value="ECO:0007669"/>
    <property type="project" value="InterPro"/>
</dbReference>
<dbReference type="SUPFAM" id="SSF55874">
    <property type="entry name" value="ATPase domain of HSP90 chaperone/DNA topoisomerase II/histidine kinase"/>
    <property type="match status" value="1"/>
</dbReference>
<evidence type="ECO:0000256" key="6">
    <source>
        <dbReference type="ARBA" id="ARBA00022692"/>
    </source>
</evidence>
<dbReference type="InterPro" id="IPR005467">
    <property type="entry name" value="His_kinase_dom"/>
</dbReference>
<evidence type="ECO:0000256" key="10">
    <source>
        <dbReference type="ARBA" id="ARBA00023136"/>
    </source>
</evidence>
<gene>
    <name evidence="14" type="ORF">HMPREF9695_01128</name>
</gene>
<keyword evidence="15" id="KW-1185">Reference proteome</keyword>
<name>K8PKD2_9BRAD</name>
<dbReference type="Proteomes" id="UP000001096">
    <property type="component" value="Unassembled WGS sequence"/>
</dbReference>
<evidence type="ECO:0000259" key="13">
    <source>
        <dbReference type="PROSITE" id="PS50885"/>
    </source>
</evidence>
<dbReference type="SUPFAM" id="SSF47384">
    <property type="entry name" value="Homodimeric domain of signal transducing histidine kinase"/>
    <property type="match status" value="1"/>
</dbReference>
<comment type="catalytic activity">
    <reaction evidence="1">
        <text>ATP + protein L-histidine = ADP + protein N-phospho-L-histidine.</text>
        <dbReference type="EC" id="2.7.13.3"/>
    </reaction>
</comment>
<evidence type="ECO:0000256" key="11">
    <source>
        <dbReference type="SAM" id="Phobius"/>
    </source>
</evidence>
<dbReference type="GO" id="GO:0005886">
    <property type="term" value="C:plasma membrane"/>
    <property type="evidence" value="ECO:0007669"/>
    <property type="project" value="TreeGrafter"/>
</dbReference>
<dbReference type="PANTHER" id="PTHR45436">
    <property type="entry name" value="SENSOR HISTIDINE KINASE YKOH"/>
    <property type="match status" value="1"/>
</dbReference>
<dbReference type="HOGENOM" id="CLU_000445_42_3_5"/>
<evidence type="ECO:0000313" key="14">
    <source>
        <dbReference type="EMBL" id="EKS42036.1"/>
    </source>
</evidence>
<sequence>MNRHAKSLATRLFLSATAWVVLILVITGIVLSTVYKRSTERAFDRRLNFYLRTLIAEAAQPDDSSDKSERSVQSLGEPLFELPLSGWYWRMARTDGDKPEVRASRSLWDASLPKLEDKGIDLDQSGVRVGYVIGPENQHLRMVERPVDLGTEGKFLATVAGDATEIEDETWAFNTYLTVTFAALTVGLLLTTIFQVRYGLAPLKRISNSLAAIRSGQADRLEGEFPEEIAPLARETNALLDANRAIVERSRTHVGNLAHAIKTPLSVIVNEAGANRDDPLAIKVLEQAEIMRDQVAHHLERARIAARVTTIGTVTDVAPVIEALARTMEKIHRDRDILIDAEVNAGAKFRGERQDLEEMVGNLVDNACKWATQKVFIEVLLELTPGGALDPTLRIIVDDDGPGLSPAERTQVARRGQRLDETKPGSGLGLSIVTDLAALYGGSLTLGAAPIGGLRSELVLPGV</sequence>
<dbReference type="EMBL" id="AGWX01000001">
    <property type="protein sequence ID" value="EKS42036.1"/>
    <property type="molecule type" value="Genomic_DNA"/>
</dbReference>
<proteinExistence type="predicted"/>
<feature type="transmembrane region" description="Helical" evidence="11">
    <location>
        <begin position="12"/>
        <end position="35"/>
    </location>
</feature>
<evidence type="ECO:0000259" key="12">
    <source>
        <dbReference type="PROSITE" id="PS50109"/>
    </source>
</evidence>
<evidence type="ECO:0000256" key="1">
    <source>
        <dbReference type="ARBA" id="ARBA00000085"/>
    </source>
</evidence>
<evidence type="ECO:0000256" key="4">
    <source>
        <dbReference type="ARBA" id="ARBA00022553"/>
    </source>
</evidence>
<reference evidence="14 15" key="1">
    <citation type="submission" date="2012-04" db="EMBL/GenBank/DDBJ databases">
        <title>The Genome Sequence of Afipia broomeae ATCC 49717.</title>
        <authorList>
            <consortium name="The Broad Institute Genome Sequencing Platform"/>
            <person name="Earl A."/>
            <person name="Ward D."/>
            <person name="Feldgarden M."/>
            <person name="Gevers D."/>
            <person name="Huys G."/>
            <person name="Walker B."/>
            <person name="Young S.K."/>
            <person name="Zeng Q."/>
            <person name="Gargeya S."/>
            <person name="Fitzgerald M."/>
            <person name="Haas B."/>
            <person name="Abouelleil A."/>
            <person name="Alvarado L."/>
            <person name="Arachchi H.M."/>
            <person name="Berlin A."/>
            <person name="Chapman S.B."/>
            <person name="Goldberg J."/>
            <person name="Griggs A."/>
            <person name="Gujja S."/>
            <person name="Hansen M."/>
            <person name="Howarth C."/>
            <person name="Imamovic A."/>
            <person name="Larimer J."/>
            <person name="McCowen C."/>
            <person name="Montmayeur A."/>
            <person name="Murphy C."/>
            <person name="Neiman D."/>
            <person name="Pearson M."/>
            <person name="Priest M."/>
            <person name="Roberts A."/>
            <person name="Saif S."/>
            <person name="Shea T."/>
            <person name="Sisk P."/>
            <person name="Sykes S."/>
            <person name="Wortman J."/>
            <person name="Nusbaum C."/>
            <person name="Birren B."/>
        </authorList>
    </citation>
    <scope>NUCLEOTIDE SEQUENCE [LARGE SCALE GENOMIC DNA]</scope>
    <source>
        <strain evidence="14 15">ATCC 49717</strain>
    </source>
</reference>
<evidence type="ECO:0000256" key="5">
    <source>
        <dbReference type="ARBA" id="ARBA00022679"/>
    </source>
</evidence>
<dbReference type="PROSITE" id="PS50109">
    <property type="entry name" value="HIS_KIN"/>
    <property type="match status" value="1"/>
</dbReference>
<organism evidence="14 15">
    <name type="scientific">Afipia broomeae ATCC 49717</name>
    <dbReference type="NCBI Taxonomy" id="883078"/>
    <lineage>
        <taxon>Bacteria</taxon>
        <taxon>Pseudomonadati</taxon>
        <taxon>Pseudomonadota</taxon>
        <taxon>Alphaproteobacteria</taxon>
        <taxon>Hyphomicrobiales</taxon>
        <taxon>Nitrobacteraceae</taxon>
        <taxon>Afipia</taxon>
    </lineage>
</organism>
<dbReference type="AlphaFoldDB" id="K8PKD2"/>
<dbReference type="Gene3D" id="3.30.565.10">
    <property type="entry name" value="Histidine kinase-like ATPase, C-terminal domain"/>
    <property type="match status" value="1"/>
</dbReference>
<dbReference type="Gene3D" id="1.10.287.130">
    <property type="match status" value="1"/>
</dbReference>
<dbReference type="InterPro" id="IPR050428">
    <property type="entry name" value="TCS_sensor_his_kinase"/>
</dbReference>
<dbReference type="InterPro" id="IPR004358">
    <property type="entry name" value="Sig_transdc_His_kin-like_C"/>
</dbReference>
<dbReference type="InterPro" id="IPR036097">
    <property type="entry name" value="HisK_dim/P_sf"/>
</dbReference>
<keyword evidence="8 11" id="KW-1133">Transmembrane helix</keyword>
<feature type="domain" description="Histidine kinase" evidence="12">
    <location>
        <begin position="256"/>
        <end position="463"/>
    </location>
</feature>
<keyword evidence="4" id="KW-0597">Phosphoprotein</keyword>
<dbReference type="Pfam" id="PF02518">
    <property type="entry name" value="HATPase_c"/>
    <property type="match status" value="1"/>
</dbReference>
<evidence type="ECO:0000256" key="2">
    <source>
        <dbReference type="ARBA" id="ARBA00004370"/>
    </source>
</evidence>
<dbReference type="InterPro" id="IPR036890">
    <property type="entry name" value="HATPase_C_sf"/>
</dbReference>
<comment type="subcellular location">
    <subcellularLocation>
        <location evidence="2">Membrane</location>
    </subcellularLocation>
</comment>
<keyword evidence="9" id="KW-0902">Two-component regulatory system</keyword>
<dbReference type="InterPro" id="IPR003660">
    <property type="entry name" value="HAMP_dom"/>
</dbReference>
<protein>
    <recommendedName>
        <fullName evidence="3">histidine kinase</fullName>
        <ecNumber evidence="3">2.7.13.3</ecNumber>
    </recommendedName>
</protein>
<evidence type="ECO:0000256" key="8">
    <source>
        <dbReference type="ARBA" id="ARBA00022989"/>
    </source>
</evidence>
<dbReference type="PANTHER" id="PTHR45436:SF5">
    <property type="entry name" value="SENSOR HISTIDINE KINASE TRCS"/>
    <property type="match status" value="1"/>
</dbReference>
<feature type="domain" description="HAMP" evidence="13">
    <location>
        <begin position="197"/>
        <end position="248"/>
    </location>
</feature>
<dbReference type="eggNOG" id="COG0642">
    <property type="taxonomic scope" value="Bacteria"/>
</dbReference>